<reference evidence="1" key="1">
    <citation type="submission" date="2022-02" db="EMBL/GenBank/DDBJ databases">
        <title>Plant Genome Project.</title>
        <authorList>
            <person name="Zhang R.-G."/>
        </authorList>
    </citation>
    <scope>NUCLEOTIDE SEQUENCE</scope>
    <source>
        <strain evidence="1">AT1</strain>
    </source>
</reference>
<gene>
    <name evidence="1" type="ORF">RHMOL_Rhmol04G0105000</name>
</gene>
<dbReference type="EMBL" id="CM046391">
    <property type="protein sequence ID" value="KAI8558569.1"/>
    <property type="molecule type" value="Genomic_DNA"/>
</dbReference>
<dbReference type="Proteomes" id="UP001062846">
    <property type="component" value="Chromosome 4"/>
</dbReference>
<comment type="caution">
    <text evidence="1">The sequence shown here is derived from an EMBL/GenBank/DDBJ whole genome shotgun (WGS) entry which is preliminary data.</text>
</comment>
<organism evidence="1 2">
    <name type="scientific">Rhododendron molle</name>
    <name type="common">Chinese azalea</name>
    <name type="synonym">Azalea mollis</name>
    <dbReference type="NCBI Taxonomy" id="49168"/>
    <lineage>
        <taxon>Eukaryota</taxon>
        <taxon>Viridiplantae</taxon>
        <taxon>Streptophyta</taxon>
        <taxon>Embryophyta</taxon>
        <taxon>Tracheophyta</taxon>
        <taxon>Spermatophyta</taxon>
        <taxon>Magnoliopsida</taxon>
        <taxon>eudicotyledons</taxon>
        <taxon>Gunneridae</taxon>
        <taxon>Pentapetalae</taxon>
        <taxon>asterids</taxon>
        <taxon>Ericales</taxon>
        <taxon>Ericaceae</taxon>
        <taxon>Ericoideae</taxon>
        <taxon>Rhodoreae</taxon>
        <taxon>Rhododendron</taxon>
    </lineage>
</organism>
<sequence>MLQRLRSEAKHVFREACFCADAMARLYLFLSLVWLFLILCLPRAACVCRFDRDFVP</sequence>
<name>A0ACC0P039_RHOML</name>
<evidence type="ECO:0000313" key="2">
    <source>
        <dbReference type="Proteomes" id="UP001062846"/>
    </source>
</evidence>
<keyword evidence="2" id="KW-1185">Reference proteome</keyword>
<accession>A0ACC0P039</accession>
<evidence type="ECO:0000313" key="1">
    <source>
        <dbReference type="EMBL" id="KAI8558569.1"/>
    </source>
</evidence>
<protein>
    <submittedName>
        <fullName evidence="1">Uncharacterized protein</fullName>
    </submittedName>
</protein>
<proteinExistence type="predicted"/>